<evidence type="ECO:0000256" key="1">
    <source>
        <dbReference type="SAM" id="MobiDB-lite"/>
    </source>
</evidence>
<dbReference type="InParanoid" id="A0A286UT05"/>
<organism evidence="3 4">
    <name type="scientific">Pyrrhoderma noxium</name>
    <dbReference type="NCBI Taxonomy" id="2282107"/>
    <lineage>
        <taxon>Eukaryota</taxon>
        <taxon>Fungi</taxon>
        <taxon>Dikarya</taxon>
        <taxon>Basidiomycota</taxon>
        <taxon>Agaricomycotina</taxon>
        <taxon>Agaricomycetes</taxon>
        <taxon>Hymenochaetales</taxon>
        <taxon>Hymenochaetaceae</taxon>
        <taxon>Pyrrhoderma</taxon>
    </lineage>
</organism>
<proteinExistence type="predicted"/>
<keyword evidence="3" id="KW-0808">Transferase</keyword>
<protein>
    <submittedName>
        <fullName evidence="3">S-adenosyl-L-methionine-dependent methyltransferase</fullName>
    </submittedName>
</protein>
<dbReference type="AlphaFoldDB" id="A0A286UT05"/>
<gene>
    <name evidence="3" type="ORF">PNOK_0264100</name>
</gene>
<evidence type="ECO:0000313" key="3">
    <source>
        <dbReference type="EMBL" id="PAV22684.1"/>
    </source>
</evidence>
<comment type="caution">
    <text evidence="3">The sequence shown here is derived from an EMBL/GenBank/DDBJ whole genome shotgun (WGS) entry which is preliminary data.</text>
</comment>
<feature type="compositionally biased region" description="Polar residues" evidence="1">
    <location>
        <begin position="18"/>
        <end position="36"/>
    </location>
</feature>
<dbReference type="GO" id="GO:0032259">
    <property type="term" value="P:methylation"/>
    <property type="evidence" value="ECO:0007669"/>
    <property type="project" value="UniProtKB-KW"/>
</dbReference>
<dbReference type="Gene3D" id="3.40.50.150">
    <property type="entry name" value="Vaccinia Virus protein VP39"/>
    <property type="match status" value="1"/>
</dbReference>
<reference evidence="3 4" key="1">
    <citation type="journal article" date="2017" name="Mol. Ecol.">
        <title>Comparative and population genomic landscape of Phellinus noxius: A hypervariable fungus causing root rot in trees.</title>
        <authorList>
            <person name="Chung C.L."/>
            <person name="Lee T.J."/>
            <person name="Akiba M."/>
            <person name="Lee H.H."/>
            <person name="Kuo T.H."/>
            <person name="Liu D."/>
            <person name="Ke H.M."/>
            <person name="Yokoi T."/>
            <person name="Roa M.B."/>
            <person name="Lu M.J."/>
            <person name="Chang Y.Y."/>
            <person name="Ann P.J."/>
            <person name="Tsai J.N."/>
            <person name="Chen C.Y."/>
            <person name="Tzean S.S."/>
            <person name="Ota Y."/>
            <person name="Hattori T."/>
            <person name="Sahashi N."/>
            <person name="Liou R.F."/>
            <person name="Kikuchi T."/>
            <person name="Tsai I.J."/>
        </authorList>
    </citation>
    <scope>NUCLEOTIDE SEQUENCE [LARGE SCALE GENOMIC DNA]</scope>
    <source>
        <strain evidence="3 4">FFPRI411160</strain>
    </source>
</reference>
<dbReference type="InterPro" id="IPR029063">
    <property type="entry name" value="SAM-dependent_MTases_sf"/>
</dbReference>
<dbReference type="STRING" id="2282107.A0A286UT05"/>
<feature type="compositionally biased region" description="Acidic residues" evidence="1">
    <location>
        <begin position="46"/>
        <end position="56"/>
    </location>
</feature>
<name>A0A286UT05_9AGAM</name>
<sequence length="468" mass="51888">MGPPADDDGRSRSSSDSKQNSPFQSPVLSASGSCTSLDFDRNSMNSDEEMMGEENQSDAGLSPAPSVYSLTESLKEQSIRFEHGREVNNHSEIYKLAADEREARRLDREHRMYKRLVGGYVPPLHEVLADNDDPLNPKACLDLGCGSGAWILEVANDFPHVQCTGVDLVPLPTIHSNDAQTPPNVLFEIDDITLGLDHFAGDFDVVHVRSISSGVRDYYRIIDDAALVLRPRGLADFSETDWRLYDIDKQIIVPTTAEIWGSVEPPEGWTGTGMARIGGGGRTNGGGRGCGVKGDGNVNGCERGSPGKRFSGSTKRTSPSPFLARFVTLARQAAQRRGGHIDAAPLLHRWFTEHRNFEEVVYKEHWFPCSSWVEDKEIQKHSSFRGVSHEDINTLCFIGREMGEDLLEFMQSTRPLILGTGVPEEVYERLKDGATREIHEGNLPMYMRTQHVYARKISSEISTGSTAY</sequence>
<feature type="region of interest" description="Disordered" evidence="1">
    <location>
        <begin position="1"/>
        <end position="65"/>
    </location>
</feature>
<dbReference type="EMBL" id="NBII01000002">
    <property type="protein sequence ID" value="PAV22684.1"/>
    <property type="molecule type" value="Genomic_DNA"/>
</dbReference>
<accession>A0A286UT05</accession>
<dbReference type="Proteomes" id="UP000217199">
    <property type="component" value="Unassembled WGS sequence"/>
</dbReference>
<keyword evidence="4" id="KW-1185">Reference proteome</keyword>
<feature type="domain" description="Methyltransferase" evidence="2">
    <location>
        <begin position="141"/>
        <end position="233"/>
    </location>
</feature>
<dbReference type="GO" id="GO:0008168">
    <property type="term" value="F:methyltransferase activity"/>
    <property type="evidence" value="ECO:0007669"/>
    <property type="project" value="UniProtKB-KW"/>
</dbReference>
<evidence type="ECO:0000313" key="4">
    <source>
        <dbReference type="Proteomes" id="UP000217199"/>
    </source>
</evidence>
<evidence type="ECO:0000259" key="2">
    <source>
        <dbReference type="Pfam" id="PF13649"/>
    </source>
</evidence>
<dbReference type="OrthoDB" id="2013972at2759"/>
<dbReference type="Pfam" id="PF13649">
    <property type="entry name" value="Methyltransf_25"/>
    <property type="match status" value="1"/>
</dbReference>
<keyword evidence="3" id="KW-0489">Methyltransferase</keyword>
<dbReference type="SUPFAM" id="SSF53335">
    <property type="entry name" value="S-adenosyl-L-methionine-dependent methyltransferases"/>
    <property type="match status" value="1"/>
</dbReference>
<dbReference type="InterPro" id="IPR041698">
    <property type="entry name" value="Methyltransf_25"/>
</dbReference>
<dbReference type="CDD" id="cd02440">
    <property type="entry name" value="AdoMet_MTases"/>
    <property type="match status" value="1"/>
</dbReference>